<evidence type="ECO:0000313" key="3">
    <source>
        <dbReference type="Proteomes" id="UP000518316"/>
    </source>
</evidence>
<dbReference type="AlphaFoldDB" id="A0A7W3TT33"/>
<proteinExistence type="predicted"/>
<dbReference type="RefSeq" id="WP_153710444.1">
    <property type="nucleotide sequence ID" value="NZ_JACIVC010000067.1"/>
</dbReference>
<reference evidence="3 4" key="1">
    <citation type="submission" date="2020-07" db="EMBL/GenBank/DDBJ databases">
        <title>Description of Limosilactobacillus balticus sp. nov., Limosilactobacillus agrestis sp. nov., Limosilactobacillus albertensis sp. nov., Limosilactobacillus rudii sp. nov., Limosilactobacillus fastidiosus sp. nov., five novel Limosilactobacillus species isolated from the vertebrate gastrointestinal tract, and proposal of 6 subspecies of Limosilactobacillus reuteri adapted to the gastrointestinal tract of specific vertebrate hosts.</title>
        <authorList>
            <person name="Li F."/>
            <person name="Cheng C."/>
            <person name="Zheng J."/>
            <person name="Quevedo R.M."/>
            <person name="Li J."/>
            <person name="Roos S."/>
            <person name="Gaenzle M.G."/>
            <person name="Walter J."/>
        </authorList>
    </citation>
    <scope>NUCLEOTIDE SEQUENCE [LARGE SCALE GENOMIC DNA]</scope>
    <source>
        <strain evidence="2 4">Lr3000</strain>
        <strain evidence="1 3">RRLNB_1_1</strain>
    </source>
</reference>
<dbReference type="EMBL" id="JACIVD010000023">
    <property type="protein sequence ID" value="MBB1122421.1"/>
    <property type="molecule type" value="Genomic_DNA"/>
</dbReference>
<name>A0A7W3TT33_9LACO</name>
<protein>
    <submittedName>
        <fullName evidence="1">Uncharacterized protein</fullName>
    </submittedName>
</protein>
<comment type="caution">
    <text evidence="1">The sequence shown here is derived from an EMBL/GenBank/DDBJ whole genome shotgun (WGS) entry which is preliminary data.</text>
</comment>
<gene>
    <name evidence="1" type="ORF">H5S40_09510</name>
    <name evidence="2" type="ORF">H5S41_00280</name>
</gene>
<sequence length="77" mass="9286">MDITSFQELRDWLAGRHYTLEKLKSHLILKHQGQELAIITPPDKYQVKNVEMTFNEWVEFNKCIRNIRHYLIAQEKS</sequence>
<evidence type="ECO:0000313" key="4">
    <source>
        <dbReference type="Proteomes" id="UP000547628"/>
    </source>
</evidence>
<dbReference type="Proteomes" id="UP000518316">
    <property type="component" value="Unassembled WGS sequence"/>
</dbReference>
<organism evidence="1 3">
    <name type="scientific">Limosilactobacillus albertensis</name>
    <dbReference type="NCBI Taxonomy" id="2759752"/>
    <lineage>
        <taxon>Bacteria</taxon>
        <taxon>Bacillati</taxon>
        <taxon>Bacillota</taxon>
        <taxon>Bacilli</taxon>
        <taxon>Lactobacillales</taxon>
        <taxon>Lactobacillaceae</taxon>
        <taxon>Limosilactobacillus</taxon>
    </lineage>
</organism>
<accession>A0A7W3TT33</accession>
<evidence type="ECO:0000313" key="2">
    <source>
        <dbReference type="EMBL" id="MBB1122421.1"/>
    </source>
</evidence>
<keyword evidence="3" id="KW-1185">Reference proteome</keyword>
<evidence type="ECO:0000313" key="1">
    <source>
        <dbReference type="EMBL" id="MBB1070387.1"/>
    </source>
</evidence>
<dbReference type="Proteomes" id="UP000547628">
    <property type="component" value="Unassembled WGS sequence"/>
</dbReference>
<dbReference type="EMBL" id="JACIVC010000067">
    <property type="protein sequence ID" value="MBB1070387.1"/>
    <property type="molecule type" value="Genomic_DNA"/>
</dbReference>